<feature type="transmembrane region" description="Helical" evidence="11">
    <location>
        <begin position="442"/>
        <end position="467"/>
    </location>
</feature>
<feature type="transmembrane region" description="Helical" evidence="11">
    <location>
        <begin position="153"/>
        <end position="171"/>
    </location>
</feature>
<evidence type="ECO:0000256" key="5">
    <source>
        <dbReference type="ARBA" id="ARBA00022475"/>
    </source>
</evidence>
<dbReference type="PANTHER" id="PTHR43302:SF5">
    <property type="entry name" value="TRANSPORTER ARSB-RELATED"/>
    <property type="match status" value="1"/>
</dbReference>
<evidence type="ECO:0000256" key="9">
    <source>
        <dbReference type="ARBA" id="ARBA00023136"/>
    </source>
</evidence>
<keyword evidence="5" id="KW-1003">Cell membrane</keyword>
<evidence type="ECO:0000259" key="12">
    <source>
        <dbReference type="Pfam" id="PF03600"/>
    </source>
</evidence>
<evidence type="ECO:0000256" key="7">
    <source>
        <dbReference type="ARBA" id="ARBA00022849"/>
    </source>
</evidence>
<comment type="subcellular location">
    <subcellularLocation>
        <location evidence="1">Cell membrane</location>
        <topology evidence="1">Multi-pass membrane protein</topology>
    </subcellularLocation>
</comment>
<dbReference type="PANTHER" id="PTHR43302">
    <property type="entry name" value="TRANSPORTER ARSB-RELATED"/>
    <property type="match status" value="1"/>
</dbReference>
<evidence type="ECO:0000256" key="2">
    <source>
        <dbReference type="ARBA" id="ARBA00006433"/>
    </source>
</evidence>
<dbReference type="Pfam" id="PF03600">
    <property type="entry name" value="CitMHS"/>
    <property type="match status" value="1"/>
</dbReference>
<comment type="similarity">
    <text evidence="2">Belongs to the ArsB family.</text>
</comment>
<proteinExistence type="inferred from homology"/>
<evidence type="ECO:0000256" key="10">
    <source>
        <dbReference type="SAM" id="MobiDB-lite"/>
    </source>
</evidence>
<name>A0ABW1K579_9ACTN</name>
<sequence length="468" mass="48539">MGIDPGSPPPSASRRRSSPSAGLPTSPAGAGSLAAGMPGSADAAADPDATPETADAVPDPAGMPAPNDGTPRWRRWLGRLGVLDWISVGLLAVGLLCVLTGLLPAPEADDTMARIMPILLFLGTIVIVAELTATAGVFDVIAGRLASVARGSYLALFLLCVLFASVTTIALNLDTTAVLLTPVMLALAVRLGIPAVPLAMTTVWLANTASLLLPVSNLTNILAAWRVRLEPIPFAARMWLPQLVAITVTMVALWIWYWRRGQRGADRFEPPTPQPPADLALYRTAFAACLLFVAGILFGVEIGLASAVAAAIVILGFAVRARERLGLALVPWRLLVFVTGLFLVLQTVGRYGLNDLVGALVGTDPGAAGAFRAGATGAVLSNVVNNLPAYVAGEAVVPFANHTQLLALLIGTNVGPLATPWASLATLIWYERCAAYGVRVPLGKFMATGLVLAVCCTTATVGALLLVS</sequence>
<keyword evidence="8 11" id="KW-1133">Transmembrane helix</keyword>
<dbReference type="EMBL" id="JBHSPR010000008">
    <property type="protein sequence ID" value="MFC6016901.1"/>
    <property type="molecule type" value="Genomic_DNA"/>
</dbReference>
<dbReference type="InterPro" id="IPR000802">
    <property type="entry name" value="Arsenical_pump_ArsB"/>
</dbReference>
<feature type="compositionally biased region" description="Pro residues" evidence="10">
    <location>
        <begin position="1"/>
        <end position="11"/>
    </location>
</feature>
<feature type="transmembrane region" description="Helical" evidence="11">
    <location>
        <begin position="304"/>
        <end position="322"/>
    </location>
</feature>
<evidence type="ECO:0000256" key="4">
    <source>
        <dbReference type="ARBA" id="ARBA00022448"/>
    </source>
</evidence>
<evidence type="ECO:0000256" key="3">
    <source>
        <dbReference type="ARBA" id="ARBA00009843"/>
    </source>
</evidence>
<evidence type="ECO:0000256" key="1">
    <source>
        <dbReference type="ARBA" id="ARBA00004651"/>
    </source>
</evidence>
<feature type="compositionally biased region" description="Low complexity" evidence="10">
    <location>
        <begin position="34"/>
        <end position="60"/>
    </location>
</feature>
<feature type="transmembrane region" description="Helical" evidence="11">
    <location>
        <begin position="115"/>
        <end position="141"/>
    </location>
</feature>
<feature type="region of interest" description="Disordered" evidence="10">
    <location>
        <begin position="1"/>
        <end position="70"/>
    </location>
</feature>
<keyword evidence="7" id="KW-0059">Arsenical resistance</keyword>
<evidence type="ECO:0000256" key="11">
    <source>
        <dbReference type="SAM" id="Phobius"/>
    </source>
</evidence>
<accession>A0ABW1K579</accession>
<feature type="domain" description="Citrate transporter-like" evidence="12">
    <location>
        <begin position="88"/>
        <end position="392"/>
    </location>
</feature>
<feature type="transmembrane region" description="Helical" evidence="11">
    <location>
        <begin position="334"/>
        <end position="353"/>
    </location>
</feature>
<evidence type="ECO:0000256" key="6">
    <source>
        <dbReference type="ARBA" id="ARBA00022692"/>
    </source>
</evidence>
<dbReference type="Proteomes" id="UP001596203">
    <property type="component" value="Unassembled WGS sequence"/>
</dbReference>
<keyword evidence="9 11" id="KW-0472">Membrane</keyword>
<keyword evidence="6 11" id="KW-0812">Transmembrane</keyword>
<feature type="transmembrane region" description="Helical" evidence="11">
    <location>
        <begin position="239"/>
        <end position="258"/>
    </location>
</feature>
<keyword evidence="4" id="KW-0813">Transport</keyword>
<comment type="similarity">
    <text evidence="3">Belongs to the CitM (TC 2.A.11) transporter family.</text>
</comment>
<feature type="transmembrane region" description="Helical" evidence="11">
    <location>
        <begin position="279"/>
        <end position="298"/>
    </location>
</feature>
<dbReference type="InterPro" id="IPR004680">
    <property type="entry name" value="Cit_transptr-like_dom"/>
</dbReference>
<comment type="caution">
    <text evidence="13">The sequence shown here is derived from an EMBL/GenBank/DDBJ whole genome shotgun (WGS) entry which is preliminary data.</text>
</comment>
<reference evidence="14" key="1">
    <citation type="journal article" date="2019" name="Int. J. Syst. Evol. Microbiol.">
        <title>The Global Catalogue of Microorganisms (GCM) 10K type strain sequencing project: providing services to taxonomists for standard genome sequencing and annotation.</title>
        <authorList>
            <consortium name="The Broad Institute Genomics Platform"/>
            <consortium name="The Broad Institute Genome Sequencing Center for Infectious Disease"/>
            <person name="Wu L."/>
            <person name="Ma J."/>
        </authorList>
    </citation>
    <scope>NUCLEOTIDE SEQUENCE [LARGE SCALE GENOMIC DNA]</scope>
    <source>
        <strain evidence="14">ZS-35-S2</strain>
    </source>
</reference>
<feature type="transmembrane region" description="Helical" evidence="11">
    <location>
        <begin position="82"/>
        <end position="103"/>
    </location>
</feature>
<feature type="transmembrane region" description="Helical" evidence="11">
    <location>
        <begin position="405"/>
        <end position="430"/>
    </location>
</feature>
<organism evidence="13 14">
    <name type="scientific">Plantactinospora solaniradicis</name>
    <dbReference type="NCBI Taxonomy" id="1723736"/>
    <lineage>
        <taxon>Bacteria</taxon>
        <taxon>Bacillati</taxon>
        <taxon>Actinomycetota</taxon>
        <taxon>Actinomycetes</taxon>
        <taxon>Micromonosporales</taxon>
        <taxon>Micromonosporaceae</taxon>
        <taxon>Plantactinospora</taxon>
    </lineage>
</organism>
<evidence type="ECO:0000256" key="8">
    <source>
        <dbReference type="ARBA" id="ARBA00022989"/>
    </source>
</evidence>
<dbReference type="RefSeq" id="WP_377420703.1">
    <property type="nucleotide sequence ID" value="NZ_JBHSPR010000008.1"/>
</dbReference>
<gene>
    <name evidence="13" type="ORF">ACFP2T_11870</name>
</gene>
<protein>
    <submittedName>
        <fullName evidence="13">SLC13 family permease</fullName>
    </submittedName>
</protein>
<evidence type="ECO:0000313" key="13">
    <source>
        <dbReference type="EMBL" id="MFC6016901.1"/>
    </source>
</evidence>
<keyword evidence="14" id="KW-1185">Reference proteome</keyword>
<dbReference type="PRINTS" id="PR00758">
    <property type="entry name" value="ARSENICPUMP"/>
</dbReference>
<evidence type="ECO:0000313" key="14">
    <source>
        <dbReference type="Proteomes" id="UP001596203"/>
    </source>
</evidence>